<evidence type="ECO:0008006" key="3">
    <source>
        <dbReference type="Google" id="ProtNLM"/>
    </source>
</evidence>
<accession>A0A1F4VM84</accession>
<dbReference type="Proteomes" id="UP000178964">
    <property type="component" value="Unassembled WGS sequence"/>
</dbReference>
<dbReference type="EMBL" id="MEVK01000039">
    <property type="protein sequence ID" value="OGC58279.1"/>
    <property type="molecule type" value="Genomic_DNA"/>
</dbReference>
<dbReference type="STRING" id="1802627.A3A70_03235"/>
<gene>
    <name evidence="1" type="ORF">A3A70_03235</name>
</gene>
<protein>
    <recommendedName>
        <fullName evidence="3">DUF2292 domain-containing protein</fullName>
    </recommendedName>
</protein>
<name>A0A1F4VM84_UNCKA</name>
<comment type="caution">
    <text evidence="1">The sequence shown here is derived from an EMBL/GenBank/DDBJ whole genome shotgun (WGS) entry which is preliminary data.</text>
</comment>
<dbReference type="InterPro" id="IPR018743">
    <property type="entry name" value="DUF2292"/>
</dbReference>
<proteinExistence type="predicted"/>
<dbReference type="AlphaFoldDB" id="A0A1F4VM84"/>
<reference evidence="1 2" key="1">
    <citation type="journal article" date="2016" name="Nat. Commun.">
        <title>Thousands of microbial genomes shed light on interconnected biogeochemical processes in an aquifer system.</title>
        <authorList>
            <person name="Anantharaman K."/>
            <person name="Brown C.T."/>
            <person name="Hug L.A."/>
            <person name="Sharon I."/>
            <person name="Castelle C.J."/>
            <person name="Probst A.J."/>
            <person name="Thomas B.C."/>
            <person name="Singh A."/>
            <person name="Wilkins M.J."/>
            <person name="Karaoz U."/>
            <person name="Brodie E.L."/>
            <person name="Williams K.H."/>
            <person name="Hubbard S.S."/>
            <person name="Banfield J.F."/>
        </authorList>
    </citation>
    <scope>NUCLEOTIDE SEQUENCE [LARGE SCALE GENOMIC DNA]</scope>
</reference>
<dbReference type="Pfam" id="PF10055">
    <property type="entry name" value="DUF2292"/>
    <property type="match status" value="1"/>
</dbReference>
<organism evidence="1 2">
    <name type="scientific">candidate division WWE3 bacterium RIFCSPLOWO2_01_FULL_42_11</name>
    <dbReference type="NCBI Taxonomy" id="1802627"/>
    <lineage>
        <taxon>Bacteria</taxon>
        <taxon>Katanobacteria</taxon>
    </lineage>
</organism>
<sequence length="66" mass="7426">MVEYSTKQISPILLEELKEALKSVSPYGSVEIQVQDSLVIQITVRNIKKTLPMQAPRRVLKNTTGN</sequence>
<evidence type="ECO:0000313" key="1">
    <source>
        <dbReference type="EMBL" id="OGC58279.1"/>
    </source>
</evidence>
<evidence type="ECO:0000313" key="2">
    <source>
        <dbReference type="Proteomes" id="UP000178964"/>
    </source>
</evidence>